<evidence type="ECO:0000256" key="2">
    <source>
        <dbReference type="ARBA" id="ARBA00022840"/>
    </source>
</evidence>
<dbReference type="InterPro" id="IPR027417">
    <property type="entry name" value="P-loop_NTPase"/>
</dbReference>
<dbReference type="Proteomes" id="UP000772186">
    <property type="component" value="Unassembled WGS sequence"/>
</dbReference>
<dbReference type="SUPFAM" id="SSF52540">
    <property type="entry name" value="P-loop containing nucleoside triphosphate hydrolases"/>
    <property type="match status" value="1"/>
</dbReference>
<keyword evidence="5" id="KW-1185">Reference proteome</keyword>
<dbReference type="AlphaFoldDB" id="A0A953T4U8"/>
<evidence type="ECO:0000259" key="3">
    <source>
        <dbReference type="PROSITE" id="PS50893"/>
    </source>
</evidence>
<name>A0A953T4U8_9MOLU</name>
<dbReference type="PROSITE" id="PS50893">
    <property type="entry name" value="ABC_TRANSPORTER_2"/>
    <property type="match status" value="1"/>
</dbReference>
<dbReference type="PROSITE" id="PS00211">
    <property type="entry name" value="ABC_TRANSPORTER_1"/>
    <property type="match status" value="1"/>
</dbReference>
<dbReference type="InterPro" id="IPR017871">
    <property type="entry name" value="ABC_transporter-like_CS"/>
</dbReference>
<dbReference type="GO" id="GO:0005524">
    <property type="term" value="F:ATP binding"/>
    <property type="evidence" value="ECO:0007669"/>
    <property type="project" value="UniProtKB-KW"/>
</dbReference>
<dbReference type="EMBL" id="JAIQBY010000007">
    <property type="protein sequence ID" value="MBZ4195360.1"/>
    <property type="molecule type" value="Genomic_DNA"/>
</dbReference>
<dbReference type="Pfam" id="PF00005">
    <property type="entry name" value="ABC_tran"/>
    <property type="match status" value="1"/>
</dbReference>
<organism evidence="4 5">
    <name type="scientific">Mycoplasma tauri</name>
    <dbReference type="NCBI Taxonomy" id="547987"/>
    <lineage>
        <taxon>Bacteria</taxon>
        <taxon>Bacillati</taxon>
        <taxon>Mycoplasmatota</taxon>
        <taxon>Mollicutes</taxon>
        <taxon>Mycoplasmataceae</taxon>
        <taxon>Mycoplasma</taxon>
    </lineage>
</organism>
<sequence>MKPVVNIKNVTIKYDETNENILDNVNCQINEGDFIAIVGKSGVGKTTLFRSLVKSLDIESGTIEIFGQNIYKISKKEWKSILGKIGFLTQKPLLIPTENVYSNITRSINKYKNWFYKLFYILTKKQKENIFKQLDNLGILRKCFTRVDELSGGEAQRVEIAKILVNNSKLILADEPTSSLDEQTSVEVFKLLKEISVNNNVTIIAIMHNLDLSLELFDKIIVVSNKKMQMYNKGKITKDEILKQIVLDA</sequence>
<evidence type="ECO:0000256" key="1">
    <source>
        <dbReference type="ARBA" id="ARBA00022741"/>
    </source>
</evidence>
<proteinExistence type="predicted"/>
<dbReference type="GO" id="GO:0005886">
    <property type="term" value="C:plasma membrane"/>
    <property type="evidence" value="ECO:0007669"/>
    <property type="project" value="TreeGrafter"/>
</dbReference>
<evidence type="ECO:0000313" key="5">
    <source>
        <dbReference type="Proteomes" id="UP000772186"/>
    </source>
</evidence>
<dbReference type="RefSeq" id="WP_205517073.1">
    <property type="nucleotide sequence ID" value="NZ_CP070479.1"/>
</dbReference>
<dbReference type="GO" id="GO:0022857">
    <property type="term" value="F:transmembrane transporter activity"/>
    <property type="evidence" value="ECO:0007669"/>
    <property type="project" value="TreeGrafter"/>
</dbReference>
<protein>
    <submittedName>
        <fullName evidence="4">ATP-binding cassette domain-containing protein</fullName>
    </submittedName>
</protein>
<gene>
    <name evidence="4" type="ORF">LAD73_01330</name>
</gene>
<keyword evidence="2 4" id="KW-0067">ATP-binding</keyword>
<dbReference type="GO" id="GO:0016887">
    <property type="term" value="F:ATP hydrolysis activity"/>
    <property type="evidence" value="ECO:0007669"/>
    <property type="project" value="InterPro"/>
</dbReference>
<dbReference type="InterPro" id="IPR015854">
    <property type="entry name" value="ABC_transpr_LolD-like"/>
</dbReference>
<reference evidence="4 5" key="1">
    <citation type="submission" date="2021-09" db="EMBL/GenBank/DDBJ databases">
        <title>WGS of Mycoplasma sp. Zaradi2 strains.</title>
        <authorList>
            <person name="Spergser J."/>
        </authorList>
    </citation>
    <scope>NUCLEOTIDE SEQUENCE [LARGE SCALE GENOMIC DNA]</scope>
    <source>
        <strain evidence="4 5">1331</strain>
    </source>
</reference>
<evidence type="ECO:0000313" key="4">
    <source>
        <dbReference type="EMBL" id="MBZ4195360.1"/>
    </source>
</evidence>
<keyword evidence="1" id="KW-0547">Nucleotide-binding</keyword>
<dbReference type="Gene3D" id="3.40.50.300">
    <property type="entry name" value="P-loop containing nucleotide triphosphate hydrolases"/>
    <property type="match status" value="1"/>
</dbReference>
<dbReference type="SMART" id="SM00382">
    <property type="entry name" value="AAA"/>
    <property type="match status" value="1"/>
</dbReference>
<comment type="caution">
    <text evidence="4">The sequence shown here is derived from an EMBL/GenBank/DDBJ whole genome shotgun (WGS) entry which is preliminary data.</text>
</comment>
<accession>A0A953T4U8</accession>
<feature type="domain" description="ABC transporter" evidence="3">
    <location>
        <begin position="5"/>
        <end position="249"/>
    </location>
</feature>
<dbReference type="InterPro" id="IPR003439">
    <property type="entry name" value="ABC_transporter-like_ATP-bd"/>
</dbReference>
<dbReference type="InterPro" id="IPR003593">
    <property type="entry name" value="AAA+_ATPase"/>
</dbReference>
<dbReference type="PANTHER" id="PTHR24220">
    <property type="entry name" value="IMPORT ATP-BINDING PROTEIN"/>
    <property type="match status" value="1"/>
</dbReference>